<dbReference type="Proteomes" id="UP001162131">
    <property type="component" value="Unassembled WGS sequence"/>
</dbReference>
<name>A0AAU9K3K2_9CILI</name>
<accession>A0AAU9K3K2</accession>
<evidence type="ECO:0000259" key="1">
    <source>
        <dbReference type="PROSITE" id="PS00028"/>
    </source>
</evidence>
<sequence>MEDKVFNCYYEFCNKVYKTKYTLARHINSEHLKIGTLSNKTNQKEESAISNGIDIRPSKAQINSVGSFLLSQHIKDTSNLNINIQTMPGTLPVLPLVDNSRKICPTDIKLPVMLHLLRSTE</sequence>
<proteinExistence type="predicted"/>
<evidence type="ECO:0000313" key="2">
    <source>
        <dbReference type="EMBL" id="CAG9332580.1"/>
    </source>
</evidence>
<evidence type="ECO:0000313" key="3">
    <source>
        <dbReference type="Proteomes" id="UP001162131"/>
    </source>
</evidence>
<reference evidence="2" key="1">
    <citation type="submission" date="2021-09" db="EMBL/GenBank/DDBJ databases">
        <authorList>
            <consortium name="AG Swart"/>
            <person name="Singh M."/>
            <person name="Singh A."/>
            <person name="Seah K."/>
            <person name="Emmerich C."/>
        </authorList>
    </citation>
    <scope>NUCLEOTIDE SEQUENCE</scope>
    <source>
        <strain evidence="2">ATCC30299</strain>
    </source>
</reference>
<keyword evidence="3" id="KW-1185">Reference proteome</keyword>
<dbReference type="Gene3D" id="3.30.160.60">
    <property type="entry name" value="Classic Zinc Finger"/>
    <property type="match status" value="1"/>
</dbReference>
<dbReference type="EMBL" id="CAJZBQ010000054">
    <property type="protein sequence ID" value="CAG9332580.1"/>
    <property type="molecule type" value="Genomic_DNA"/>
</dbReference>
<feature type="domain" description="C2H2-type" evidence="1">
    <location>
        <begin position="8"/>
        <end position="31"/>
    </location>
</feature>
<dbReference type="PROSITE" id="PS00028">
    <property type="entry name" value="ZINC_FINGER_C2H2_1"/>
    <property type="match status" value="1"/>
</dbReference>
<gene>
    <name evidence="2" type="ORF">BSTOLATCC_MIC56024</name>
</gene>
<protein>
    <recommendedName>
        <fullName evidence="1">C2H2-type domain-containing protein</fullName>
    </recommendedName>
</protein>
<organism evidence="2 3">
    <name type="scientific">Blepharisma stoltei</name>
    <dbReference type="NCBI Taxonomy" id="1481888"/>
    <lineage>
        <taxon>Eukaryota</taxon>
        <taxon>Sar</taxon>
        <taxon>Alveolata</taxon>
        <taxon>Ciliophora</taxon>
        <taxon>Postciliodesmatophora</taxon>
        <taxon>Heterotrichea</taxon>
        <taxon>Heterotrichida</taxon>
        <taxon>Blepharismidae</taxon>
        <taxon>Blepharisma</taxon>
    </lineage>
</organism>
<comment type="caution">
    <text evidence="2">The sequence shown here is derived from an EMBL/GenBank/DDBJ whole genome shotgun (WGS) entry which is preliminary data.</text>
</comment>
<dbReference type="InterPro" id="IPR013087">
    <property type="entry name" value="Znf_C2H2_type"/>
</dbReference>
<dbReference type="AlphaFoldDB" id="A0AAU9K3K2"/>